<proteinExistence type="predicted"/>
<gene>
    <name evidence="1" type="ORF">Csp_A11390</name>
</gene>
<name>C9YAI8_CURXX</name>
<protein>
    <submittedName>
        <fullName evidence="1">Uncharacterized protein</fullName>
    </submittedName>
</protein>
<dbReference type="EMBL" id="FN543104">
    <property type="protein sequence ID" value="CBA29287.1"/>
    <property type="molecule type" value="Genomic_DNA"/>
</dbReference>
<accession>C9YAI8</accession>
<organism evidence="1">
    <name type="scientific">Curvibacter symbiont subsp. Hydra magnipapillata</name>
    <dbReference type="NCBI Taxonomy" id="667019"/>
    <lineage>
        <taxon>Bacteria</taxon>
        <taxon>Pseudomonadati</taxon>
        <taxon>Pseudomonadota</taxon>
        <taxon>Betaproteobacteria</taxon>
        <taxon>Burkholderiales</taxon>
        <taxon>Comamonadaceae</taxon>
        <taxon>Curvibacter</taxon>
    </lineage>
</organism>
<dbReference type="AlphaFoldDB" id="C9YAI8"/>
<evidence type="ECO:0000313" key="1">
    <source>
        <dbReference type="EMBL" id="CBA29287.1"/>
    </source>
</evidence>
<reference evidence="1" key="1">
    <citation type="journal article" date="2010" name="Nature">
        <title>The dynamic genome of Hydra.</title>
        <authorList>
            <person name="Chapman J.A."/>
            <person name="Kirkness E.F."/>
            <person name="Simakov O."/>
            <person name="Hampson S.E."/>
            <person name="Mitros T."/>
            <person name="Weinmaier T."/>
            <person name="Rattei T."/>
            <person name="Balasubramanian P.G."/>
            <person name="Borman J."/>
            <person name="Busam D."/>
            <person name="Disbennett K."/>
            <person name="Pfannkoch C."/>
            <person name="Sumin N."/>
            <person name="Sutton G."/>
            <person name="Viswanathan L."/>
            <person name="Walenz B."/>
            <person name="Goodstein D.M."/>
            <person name="Hellsten U."/>
            <person name="Kawashima T."/>
            <person name="Prochnik S.E."/>
            <person name="Putnam N.H."/>
            <person name="Shu S."/>
            <person name="Blumberg B."/>
            <person name="Dana C.E."/>
            <person name="Gee L."/>
            <person name="Kibler D.F."/>
            <person name="Law L."/>
            <person name="Lindgens D."/>
            <person name="Martinez D.E."/>
            <person name="Peng J."/>
            <person name="Wigge P.A."/>
            <person name="Bertulat B."/>
            <person name="Guder C."/>
            <person name="Nakamura Y."/>
            <person name="Ozbek S."/>
            <person name="Watanabe H."/>
            <person name="Khalturin K."/>
            <person name="Hemmrich G."/>
            <person name="Franke A."/>
            <person name="Augustin R."/>
            <person name="Fraune S."/>
            <person name="Hayakawa E."/>
            <person name="Hayakawa S."/>
            <person name="Hirose M."/>
            <person name="Hwang J."/>
            <person name="Ikeo K."/>
            <person name="Nishimiya-Fujisawa C."/>
            <person name="Ogura A."/>
            <person name="Takahashi T."/>
            <person name="Steinmetz P.R."/>
            <person name="Zhang X."/>
            <person name="Aufschnaiter R."/>
            <person name="Eder M.K."/>
            <person name="Gorny A.K."/>
            <person name="Salvenmoser W."/>
            <person name="Heimberg A.M."/>
            <person name="Wheeler B.M."/>
            <person name="Peterson K.J."/>
            <person name="Boettger A."/>
            <person name="Tischler P."/>
            <person name="Wolf A."/>
            <person name="Gojobori T."/>
            <person name="Remington K.A."/>
            <person name="Strausberg R.L."/>
            <person name="Venter J."/>
            <person name="Technau U."/>
            <person name="Hobmayer B."/>
            <person name="Bosch T.C."/>
            <person name="Holstein T.W."/>
            <person name="Fujisawa T."/>
            <person name="Bode H.R."/>
            <person name="David C.N."/>
            <person name="Rokhsar D.S."/>
            <person name="Steele R.E."/>
        </authorList>
    </citation>
    <scope>NUCLEOTIDE SEQUENCE</scope>
</reference>
<sequence>MLIPRLSNFKFFEFKFEEQSFRIAPGKNIKYGKLINYF</sequence>